<keyword evidence="4 5" id="KW-0472">Membrane</keyword>
<dbReference type="InterPro" id="IPR024163">
    <property type="entry name" value="Aerotolerance_reg_N"/>
</dbReference>
<reference evidence="7" key="2">
    <citation type="journal article" date="2021" name="PeerJ">
        <title>Extensive microbial diversity within the chicken gut microbiome revealed by metagenomics and culture.</title>
        <authorList>
            <person name="Gilroy R."/>
            <person name="Ravi A."/>
            <person name="Getino M."/>
            <person name="Pursley I."/>
            <person name="Horton D.L."/>
            <person name="Alikhan N.F."/>
            <person name="Baker D."/>
            <person name="Gharbi K."/>
            <person name="Hall N."/>
            <person name="Watson M."/>
            <person name="Adriaenssens E.M."/>
            <person name="Foster-Nyarko E."/>
            <person name="Jarju S."/>
            <person name="Secka A."/>
            <person name="Antonio M."/>
            <person name="Oren A."/>
            <person name="Chaudhuri R.R."/>
            <person name="La Ragione R."/>
            <person name="Hildebrand F."/>
            <person name="Pallen M.J."/>
        </authorList>
    </citation>
    <scope>NUCLEOTIDE SEQUENCE</scope>
    <source>
        <strain evidence="7">G3-3990</strain>
    </source>
</reference>
<dbReference type="EMBL" id="JADIMG010000091">
    <property type="protein sequence ID" value="MBO8460570.1"/>
    <property type="molecule type" value="Genomic_DNA"/>
</dbReference>
<dbReference type="PANTHER" id="PTHR22550">
    <property type="entry name" value="SPORE GERMINATION PROTEIN"/>
    <property type="match status" value="1"/>
</dbReference>
<dbReference type="SUPFAM" id="SSF53300">
    <property type="entry name" value="vWA-like"/>
    <property type="match status" value="1"/>
</dbReference>
<dbReference type="InterPro" id="IPR036465">
    <property type="entry name" value="vWFA_dom_sf"/>
</dbReference>
<evidence type="ECO:0000256" key="5">
    <source>
        <dbReference type="SAM" id="Phobius"/>
    </source>
</evidence>
<dbReference type="Proteomes" id="UP000823641">
    <property type="component" value="Unassembled WGS sequence"/>
</dbReference>
<accession>A0A9D9HV52</accession>
<feature type="transmembrane region" description="Helical" evidence="5">
    <location>
        <begin position="12"/>
        <end position="28"/>
    </location>
</feature>
<comment type="caution">
    <text evidence="7">The sequence shown here is derived from an EMBL/GenBank/DDBJ whole genome shotgun (WGS) entry which is preliminary data.</text>
</comment>
<keyword evidence="3 5" id="KW-1133">Transmembrane helix</keyword>
<dbReference type="AlphaFoldDB" id="A0A9D9HV52"/>
<gene>
    <name evidence="7" type="ORF">IAA73_09585</name>
</gene>
<name>A0A9D9HV52_9BACT</name>
<dbReference type="Pfam" id="PF07584">
    <property type="entry name" value="BatA"/>
    <property type="match status" value="1"/>
</dbReference>
<feature type="domain" description="VWFA" evidence="6">
    <location>
        <begin position="91"/>
        <end position="290"/>
    </location>
</feature>
<keyword evidence="2 5" id="KW-0812">Transmembrane</keyword>
<dbReference type="PROSITE" id="PS50234">
    <property type="entry name" value="VWFA"/>
    <property type="match status" value="1"/>
</dbReference>
<evidence type="ECO:0000259" key="6">
    <source>
        <dbReference type="PROSITE" id="PS50234"/>
    </source>
</evidence>
<dbReference type="SMART" id="SM00327">
    <property type="entry name" value="VWA"/>
    <property type="match status" value="1"/>
</dbReference>
<dbReference type="Pfam" id="PF00092">
    <property type="entry name" value="VWA"/>
    <property type="match status" value="1"/>
</dbReference>
<evidence type="ECO:0000313" key="8">
    <source>
        <dbReference type="Proteomes" id="UP000823641"/>
    </source>
</evidence>
<evidence type="ECO:0000256" key="4">
    <source>
        <dbReference type="ARBA" id="ARBA00023136"/>
    </source>
</evidence>
<dbReference type="Gene3D" id="3.40.50.410">
    <property type="entry name" value="von Willebrand factor, type A domain"/>
    <property type="match status" value="1"/>
</dbReference>
<proteinExistence type="predicted"/>
<reference evidence="7" key="1">
    <citation type="submission" date="2020-10" db="EMBL/GenBank/DDBJ databases">
        <authorList>
            <person name="Gilroy R."/>
        </authorList>
    </citation>
    <scope>NUCLEOTIDE SEQUENCE</scope>
    <source>
        <strain evidence="7">G3-3990</strain>
    </source>
</reference>
<feature type="transmembrane region" description="Helical" evidence="5">
    <location>
        <begin position="59"/>
        <end position="78"/>
    </location>
</feature>
<evidence type="ECO:0000256" key="2">
    <source>
        <dbReference type="ARBA" id="ARBA00022692"/>
    </source>
</evidence>
<keyword evidence="1" id="KW-1003">Cell membrane</keyword>
<sequence>MFRFAQPEYLYLLLIVPLLVILFVWNTVRRKRKLQSFGDPELLAQYMPNVSLVRPQFKFYLQIVALILLIVALARPQFGVKEQTLKRQGMEVMIALDVSNSMLAQDVAPSRLERSKQLLSKIIDGMTEDKVGLVVFAGDAYTQLPITCDYVSAKMFLSSISPSLVARQGTAIGSAIDLSIKSFGLESTASRAIILITDGENHEDDAIGAAKLAKEKGIQVFVLGVGKPEGSPIPLEGSMSFRKDKDGNVVVSKLNEEMCRQIAQAGGGMYLRVDNTNAAQRTLQQELDKLAKSELETRVYSEYNEQYQSFVIVALILLVIEFFIFGRRNKRLSKINLYK</sequence>
<evidence type="ECO:0000256" key="1">
    <source>
        <dbReference type="ARBA" id="ARBA00022475"/>
    </source>
</evidence>
<organism evidence="7 8">
    <name type="scientific">Candidatus Gallipaludibacter merdavium</name>
    <dbReference type="NCBI Taxonomy" id="2840839"/>
    <lineage>
        <taxon>Bacteria</taxon>
        <taxon>Pseudomonadati</taxon>
        <taxon>Bacteroidota</taxon>
        <taxon>Bacteroidia</taxon>
        <taxon>Bacteroidales</taxon>
        <taxon>Candidatus Gallipaludibacter</taxon>
    </lineage>
</organism>
<dbReference type="PANTHER" id="PTHR22550:SF5">
    <property type="entry name" value="LEUCINE ZIPPER PROTEIN 4"/>
    <property type="match status" value="1"/>
</dbReference>
<feature type="transmembrane region" description="Helical" evidence="5">
    <location>
        <begin position="307"/>
        <end position="325"/>
    </location>
</feature>
<dbReference type="InterPro" id="IPR002035">
    <property type="entry name" value="VWF_A"/>
</dbReference>
<protein>
    <submittedName>
        <fullName evidence="7">VWA domain-containing protein</fullName>
    </submittedName>
</protein>
<evidence type="ECO:0000313" key="7">
    <source>
        <dbReference type="EMBL" id="MBO8460570.1"/>
    </source>
</evidence>
<evidence type="ECO:0000256" key="3">
    <source>
        <dbReference type="ARBA" id="ARBA00022989"/>
    </source>
</evidence>
<dbReference type="InterPro" id="IPR050768">
    <property type="entry name" value="UPF0353/GerABKA_families"/>
</dbReference>